<evidence type="ECO:0000313" key="4">
    <source>
        <dbReference type="Proteomes" id="UP001162834"/>
    </source>
</evidence>
<keyword evidence="2" id="KW-0732">Signal</keyword>
<proteinExistence type="predicted"/>
<organism evidence="3 4">
    <name type="scientific">Capillimicrobium parvum</name>
    <dbReference type="NCBI Taxonomy" id="2884022"/>
    <lineage>
        <taxon>Bacteria</taxon>
        <taxon>Bacillati</taxon>
        <taxon>Actinomycetota</taxon>
        <taxon>Thermoleophilia</taxon>
        <taxon>Solirubrobacterales</taxon>
        <taxon>Capillimicrobiaceae</taxon>
        <taxon>Capillimicrobium</taxon>
    </lineage>
</organism>
<feature type="region of interest" description="Disordered" evidence="1">
    <location>
        <begin position="190"/>
        <end position="219"/>
    </location>
</feature>
<name>A0A9E7C276_9ACTN</name>
<evidence type="ECO:0000313" key="3">
    <source>
        <dbReference type="EMBL" id="UGS37454.1"/>
    </source>
</evidence>
<protein>
    <recommendedName>
        <fullName evidence="5">DUF4142 domain-containing protein</fullName>
    </recommendedName>
</protein>
<feature type="compositionally biased region" description="Gly residues" evidence="1">
    <location>
        <begin position="194"/>
        <end position="206"/>
    </location>
</feature>
<feature type="chain" id="PRO_5039096888" description="DUF4142 domain-containing protein" evidence="2">
    <location>
        <begin position="26"/>
        <end position="341"/>
    </location>
</feature>
<keyword evidence="4" id="KW-1185">Reference proteome</keyword>
<sequence length="341" mass="35021">MRVSRRLILAAGVAVAAAGGAAAVAATQSGSSSASTTHDPASHAARAHARGGPGGPGRMRGPRLDANARAVVDAIRTAVVARAVTVAGPIVDQAVKDGELTQAQADTARQALADAQAGKRPSADAFALLRDAKVRAVAQKMLRAVAPDVPGIAGPIIDQAVKDGKLTQVQADAFKQRVQALSDRAAQADLGRIGPRGPGHRTGPGPGHRPGPAGPGFSRQDMSVLRDVWQAVRRQAPAVAAPIVDLAVKDGKITQAQGDELKTVAAEAAKDGRPHLFEHRDLLRDENVRAVAGDISRGLARQAPSIGGPIVDQAVKDGKLTQAQGDRAKQRLAEMARRAGG</sequence>
<dbReference type="RefSeq" id="WP_259311509.1">
    <property type="nucleotide sequence ID" value="NZ_CP087164.1"/>
</dbReference>
<dbReference type="InterPro" id="IPR006311">
    <property type="entry name" value="TAT_signal"/>
</dbReference>
<accession>A0A9E7C276</accession>
<evidence type="ECO:0000256" key="1">
    <source>
        <dbReference type="SAM" id="MobiDB-lite"/>
    </source>
</evidence>
<dbReference type="Proteomes" id="UP001162834">
    <property type="component" value="Chromosome"/>
</dbReference>
<dbReference type="PROSITE" id="PS51318">
    <property type="entry name" value="TAT"/>
    <property type="match status" value="1"/>
</dbReference>
<evidence type="ECO:0000256" key="2">
    <source>
        <dbReference type="SAM" id="SignalP"/>
    </source>
</evidence>
<feature type="signal peptide" evidence="2">
    <location>
        <begin position="1"/>
        <end position="25"/>
    </location>
</feature>
<dbReference type="KEGG" id="sbae:DSM104329_03870"/>
<reference evidence="3" key="1">
    <citation type="journal article" date="2022" name="Int. J. Syst. Evol. Microbiol.">
        <title>Pseudomonas aegrilactucae sp. nov. and Pseudomonas morbosilactucae sp. nov., pathogens causing bacterial rot of lettuce in Japan.</title>
        <authorList>
            <person name="Sawada H."/>
            <person name="Fujikawa T."/>
            <person name="Satou M."/>
        </authorList>
    </citation>
    <scope>NUCLEOTIDE SEQUENCE</scope>
    <source>
        <strain evidence="3">0166_1</strain>
    </source>
</reference>
<evidence type="ECO:0008006" key="5">
    <source>
        <dbReference type="Google" id="ProtNLM"/>
    </source>
</evidence>
<gene>
    <name evidence="3" type="ORF">DSM104329_03870</name>
</gene>
<dbReference type="EMBL" id="CP087164">
    <property type="protein sequence ID" value="UGS37454.1"/>
    <property type="molecule type" value="Genomic_DNA"/>
</dbReference>
<dbReference type="AlphaFoldDB" id="A0A9E7C276"/>
<feature type="region of interest" description="Disordered" evidence="1">
    <location>
        <begin position="30"/>
        <end position="63"/>
    </location>
</feature>